<dbReference type="SUPFAM" id="SSF52172">
    <property type="entry name" value="CheY-like"/>
    <property type="match status" value="1"/>
</dbReference>
<dbReference type="EC" id="2.7.13.3" evidence="3"/>
<proteinExistence type="predicted"/>
<dbReference type="GO" id="GO:0009927">
    <property type="term" value="F:histidine phosphotransfer kinase activity"/>
    <property type="evidence" value="ECO:0007669"/>
    <property type="project" value="TreeGrafter"/>
</dbReference>
<keyword evidence="9" id="KW-0175">Coiled coil</keyword>
<dbReference type="eggNOG" id="COG4251">
    <property type="taxonomic scope" value="Bacteria"/>
</dbReference>
<keyword evidence="13" id="KW-1185">Reference proteome</keyword>
<feature type="modified residue" description="4-aspartylphosphate" evidence="8">
    <location>
        <position position="511"/>
    </location>
</feature>
<dbReference type="OrthoDB" id="340764at2"/>
<evidence type="ECO:0000313" key="13">
    <source>
        <dbReference type="Proteomes" id="UP000000851"/>
    </source>
</evidence>
<sequence length="583" mass="62795">MTGAMDTTLHLAAIAGEQDVFALRRVARTVSEIAGTDRQDQIRLATALSELGRDRLGSSGVTVRFALVARPSPALEVTIRWRDGAPPAAEALDSARRLVRDLSSEAAGRQGSIVLRQPVPLRADGFAEAVSRLSEALDEEQTTNREDDLRAQTKDLILALEHARVQSEELQLLNDELEQTNAGVLALYAEISSELEQTNIGVVALHAELEDKSRQLREASETKTRFWANVSHELRSPLNSVIGLSQLLADSTPEELGEQQRHQVGLIAASGETLRVLVDDLLDVAKAEAGQLIPQLAPVDLALLLAQIESVVQPSAPSPEVAVLFPDPAGLPTLVTDEMMLTRVLRNLISNSLKFTSSGHVRLSVRCLEEPPGTVEFTVEDTGIGIPPQEQTKVFEEFHQVRGAHQRGKAGTGLGLPYARSLVILLGGTISLASEVGHGTTVTVTLPGSPAQEPDEQARLPLIASADDDPAFAAVFRPVLEAVAERVVQVPGGVELLEFVMREKPAAIIMDLNMPDVDGYETIRRLADSEETAAVPVVVVTGYPLTHVDRARLGHARAVLNKDAVDAQELRRALGSRFEEGTA</sequence>
<protein>
    <recommendedName>
        <fullName evidence="3">histidine kinase</fullName>
        <ecNumber evidence="3">2.7.13.3</ecNumber>
    </recommendedName>
</protein>
<keyword evidence="7" id="KW-0902">Two-component regulatory system</keyword>
<dbReference type="InterPro" id="IPR011006">
    <property type="entry name" value="CheY-like_superfamily"/>
</dbReference>
<gene>
    <name evidence="12" type="ordered locus">Caci_2797</name>
</gene>
<dbReference type="SUPFAM" id="SSF55874">
    <property type="entry name" value="ATPase domain of HSP90 chaperone/DNA topoisomerase II/histidine kinase"/>
    <property type="match status" value="1"/>
</dbReference>
<dbReference type="PROSITE" id="PS50110">
    <property type="entry name" value="RESPONSE_REGULATORY"/>
    <property type="match status" value="1"/>
</dbReference>
<dbReference type="InterPro" id="IPR036097">
    <property type="entry name" value="HisK_dim/P_sf"/>
</dbReference>
<evidence type="ECO:0000256" key="2">
    <source>
        <dbReference type="ARBA" id="ARBA00004236"/>
    </source>
</evidence>
<dbReference type="Proteomes" id="UP000000851">
    <property type="component" value="Chromosome"/>
</dbReference>
<dbReference type="PANTHER" id="PTHR43047:SF72">
    <property type="entry name" value="OSMOSENSING HISTIDINE PROTEIN KINASE SLN1"/>
    <property type="match status" value="1"/>
</dbReference>
<dbReference type="Pfam" id="PF02518">
    <property type="entry name" value="HATPase_c"/>
    <property type="match status" value="1"/>
</dbReference>
<feature type="coiled-coil region" evidence="9">
    <location>
        <begin position="160"/>
        <end position="222"/>
    </location>
</feature>
<evidence type="ECO:0000256" key="3">
    <source>
        <dbReference type="ARBA" id="ARBA00012438"/>
    </source>
</evidence>
<dbReference type="CDD" id="cd00156">
    <property type="entry name" value="REC"/>
    <property type="match status" value="1"/>
</dbReference>
<feature type="domain" description="Histidine kinase" evidence="10">
    <location>
        <begin position="229"/>
        <end position="450"/>
    </location>
</feature>
<dbReference type="Pfam" id="PF00072">
    <property type="entry name" value="Response_reg"/>
    <property type="match status" value="1"/>
</dbReference>
<dbReference type="InterPro" id="IPR036890">
    <property type="entry name" value="HATPase_C_sf"/>
</dbReference>
<organism evidence="12 13">
    <name type="scientific">Catenulispora acidiphila (strain DSM 44928 / JCM 14897 / NBRC 102108 / NRRL B-24433 / ID139908)</name>
    <dbReference type="NCBI Taxonomy" id="479433"/>
    <lineage>
        <taxon>Bacteria</taxon>
        <taxon>Bacillati</taxon>
        <taxon>Actinomycetota</taxon>
        <taxon>Actinomycetes</taxon>
        <taxon>Catenulisporales</taxon>
        <taxon>Catenulisporaceae</taxon>
        <taxon>Catenulispora</taxon>
    </lineage>
</organism>
<evidence type="ECO:0000256" key="1">
    <source>
        <dbReference type="ARBA" id="ARBA00000085"/>
    </source>
</evidence>
<dbReference type="InterPro" id="IPR004358">
    <property type="entry name" value="Sig_transdc_His_kin-like_C"/>
</dbReference>
<dbReference type="CDD" id="cd00082">
    <property type="entry name" value="HisKA"/>
    <property type="match status" value="1"/>
</dbReference>
<dbReference type="InterPro" id="IPR005467">
    <property type="entry name" value="His_kinase_dom"/>
</dbReference>
<dbReference type="InterPro" id="IPR003661">
    <property type="entry name" value="HisK_dim/P_dom"/>
</dbReference>
<dbReference type="InParanoid" id="C7Q135"/>
<dbReference type="GO" id="GO:0005886">
    <property type="term" value="C:plasma membrane"/>
    <property type="evidence" value="ECO:0007669"/>
    <property type="project" value="UniProtKB-SubCell"/>
</dbReference>
<dbReference type="eggNOG" id="COG0784">
    <property type="taxonomic scope" value="Bacteria"/>
</dbReference>
<evidence type="ECO:0000256" key="9">
    <source>
        <dbReference type="SAM" id="Coils"/>
    </source>
</evidence>
<dbReference type="PANTHER" id="PTHR43047">
    <property type="entry name" value="TWO-COMPONENT HISTIDINE PROTEIN KINASE"/>
    <property type="match status" value="1"/>
</dbReference>
<evidence type="ECO:0000256" key="6">
    <source>
        <dbReference type="ARBA" id="ARBA00022777"/>
    </source>
</evidence>
<keyword evidence="4 8" id="KW-0597">Phosphoprotein</keyword>
<dbReference type="InterPro" id="IPR001789">
    <property type="entry name" value="Sig_transdc_resp-reg_receiver"/>
</dbReference>
<comment type="subcellular location">
    <subcellularLocation>
        <location evidence="2">Cell membrane</location>
    </subcellularLocation>
</comment>
<dbReference type="CDD" id="cd16922">
    <property type="entry name" value="HATPase_EvgS-ArcB-TorS-like"/>
    <property type="match status" value="1"/>
</dbReference>
<comment type="catalytic activity">
    <reaction evidence="1">
        <text>ATP + protein L-histidine = ADP + protein N-phospho-L-histidine.</text>
        <dbReference type="EC" id="2.7.13.3"/>
    </reaction>
</comment>
<dbReference type="GO" id="GO:0000155">
    <property type="term" value="F:phosphorelay sensor kinase activity"/>
    <property type="evidence" value="ECO:0007669"/>
    <property type="project" value="InterPro"/>
</dbReference>
<dbReference type="SMART" id="SM00448">
    <property type="entry name" value="REC"/>
    <property type="match status" value="1"/>
</dbReference>
<dbReference type="PROSITE" id="PS50109">
    <property type="entry name" value="HIS_KIN"/>
    <property type="match status" value="1"/>
</dbReference>
<dbReference type="EMBL" id="CP001700">
    <property type="protein sequence ID" value="ACU71710.1"/>
    <property type="molecule type" value="Genomic_DNA"/>
</dbReference>
<dbReference type="SMART" id="SM00387">
    <property type="entry name" value="HATPase_c"/>
    <property type="match status" value="1"/>
</dbReference>
<dbReference type="Gene3D" id="3.40.50.2300">
    <property type="match status" value="1"/>
</dbReference>
<reference evidence="12 13" key="1">
    <citation type="journal article" date="2009" name="Stand. Genomic Sci.">
        <title>Complete genome sequence of Catenulispora acidiphila type strain (ID 139908).</title>
        <authorList>
            <person name="Copeland A."/>
            <person name="Lapidus A."/>
            <person name="Glavina Del Rio T."/>
            <person name="Nolan M."/>
            <person name="Lucas S."/>
            <person name="Chen F."/>
            <person name="Tice H."/>
            <person name="Cheng J.F."/>
            <person name="Bruce D."/>
            <person name="Goodwin L."/>
            <person name="Pitluck S."/>
            <person name="Mikhailova N."/>
            <person name="Pati A."/>
            <person name="Ivanova N."/>
            <person name="Mavromatis K."/>
            <person name="Chen A."/>
            <person name="Palaniappan K."/>
            <person name="Chain P."/>
            <person name="Land M."/>
            <person name="Hauser L."/>
            <person name="Chang Y.J."/>
            <person name="Jeffries C.D."/>
            <person name="Chertkov O."/>
            <person name="Brettin T."/>
            <person name="Detter J.C."/>
            <person name="Han C."/>
            <person name="Ali Z."/>
            <person name="Tindall B.J."/>
            <person name="Goker M."/>
            <person name="Bristow J."/>
            <person name="Eisen J.A."/>
            <person name="Markowitz V."/>
            <person name="Hugenholtz P."/>
            <person name="Kyrpides N.C."/>
            <person name="Klenk H.P."/>
        </authorList>
    </citation>
    <scope>NUCLEOTIDE SEQUENCE [LARGE SCALE GENOMIC DNA]</scope>
    <source>
        <strain evidence="13">DSM 44928 / JCM 14897 / NBRC 102108 / NRRL B-24433 / ID139908</strain>
    </source>
</reference>
<feature type="domain" description="Response regulatory" evidence="11">
    <location>
        <begin position="462"/>
        <end position="577"/>
    </location>
</feature>
<dbReference type="Gene3D" id="3.30.565.10">
    <property type="entry name" value="Histidine kinase-like ATPase, C-terminal domain"/>
    <property type="match status" value="1"/>
</dbReference>
<dbReference type="STRING" id="479433.Caci_2797"/>
<accession>C7Q135</accession>
<dbReference type="SMART" id="SM00388">
    <property type="entry name" value="HisKA"/>
    <property type="match status" value="1"/>
</dbReference>
<dbReference type="AlphaFoldDB" id="C7Q135"/>
<dbReference type="KEGG" id="cai:Caci_2797"/>
<evidence type="ECO:0000256" key="5">
    <source>
        <dbReference type="ARBA" id="ARBA00022679"/>
    </source>
</evidence>
<dbReference type="Gene3D" id="1.10.287.130">
    <property type="match status" value="1"/>
</dbReference>
<dbReference type="Pfam" id="PF00512">
    <property type="entry name" value="HisKA"/>
    <property type="match status" value="1"/>
</dbReference>
<dbReference type="SUPFAM" id="SSF47384">
    <property type="entry name" value="Homodimeric domain of signal transducing histidine kinase"/>
    <property type="match status" value="1"/>
</dbReference>
<dbReference type="HOGENOM" id="CLU_000445_114_76_11"/>
<dbReference type="InterPro" id="IPR003594">
    <property type="entry name" value="HATPase_dom"/>
</dbReference>
<evidence type="ECO:0000256" key="4">
    <source>
        <dbReference type="ARBA" id="ARBA00022553"/>
    </source>
</evidence>
<evidence type="ECO:0000259" key="11">
    <source>
        <dbReference type="PROSITE" id="PS50110"/>
    </source>
</evidence>
<evidence type="ECO:0000256" key="8">
    <source>
        <dbReference type="PROSITE-ProRule" id="PRU00169"/>
    </source>
</evidence>
<dbReference type="PRINTS" id="PR00344">
    <property type="entry name" value="BCTRLSENSOR"/>
</dbReference>
<keyword evidence="5" id="KW-0808">Transferase</keyword>
<evidence type="ECO:0000256" key="7">
    <source>
        <dbReference type="ARBA" id="ARBA00023012"/>
    </source>
</evidence>
<name>C7Q135_CATAD</name>
<evidence type="ECO:0000259" key="10">
    <source>
        <dbReference type="PROSITE" id="PS50109"/>
    </source>
</evidence>
<evidence type="ECO:0000313" key="12">
    <source>
        <dbReference type="EMBL" id="ACU71710.1"/>
    </source>
</evidence>
<keyword evidence="6 12" id="KW-0418">Kinase</keyword>